<feature type="non-terminal residue" evidence="1">
    <location>
        <position position="141"/>
    </location>
</feature>
<gene>
    <name evidence="1" type="ORF">g.2104</name>
</gene>
<accession>A0A1B6I9X9</accession>
<dbReference type="AlphaFoldDB" id="A0A1B6I9X9"/>
<proteinExistence type="predicted"/>
<reference evidence="1" key="1">
    <citation type="submission" date="2015-11" db="EMBL/GenBank/DDBJ databases">
        <title>De novo transcriptome assembly of four potential Pierce s Disease insect vectors from Arizona vineyards.</title>
        <authorList>
            <person name="Tassone E.E."/>
        </authorList>
    </citation>
    <scope>NUCLEOTIDE SEQUENCE</scope>
</reference>
<protein>
    <submittedName>
        <fullName evidence="1">Uncharacterized protein</fullName>
    </submittedName>
</protein>
<organism evidence="1">
    <name type="scientific">Homalodisca liturata</name>
    <dbReference type="NCBI Taxonomy" id="320908"/>
    <lineage>
        <taxon>Eukaryota</taxon>
        <taxon>Metazoa</taxon>
        <taxon>Ecdysozoa</taxon>
        <taxon>Arthropoda</taxon>
        <taxon>Hexapoda</taxon>
        <taxon>Insecta</taxon>
        <taxon>Pterygota</taxon>
        <taxon>Neoptera</taxon>
        <taxon>Paraneoptera</taxon>
        <taxon>Hemiptera</taxon>
        <taxon>Auchenorrhyncha</taxon>
        <taxon>Membracoidea</taxon>
        <taxon>Cicadellidae</taxon>
        <taxon>Cicadellinae</taxon>
        <taxon>Proconiini</taxon>
        <taxon>Homalodisca</taxon>
    </lineage>
</organism>
<feature type="non-terminal residue" evidence="1">
    <location>
        <position position="1"/>
    </location>
</feature>
<name>A0A1B6I9X9_9HEMI</name>
<sequence length="141" mass="16464">FSKFIEHVKRKNEDAARRMAGQHFMSSKVFRQTIKIFSGGDAAGAGSPNNQFNLNPLDIHRELYSDRTHEDPPGRKSLLDEAVKDRAVREEIVRRVDRIIRFVNDRMDYLRRMTLPLYARMFVGHKTFFEDIIEPAILLSD</sequence>
<evidence type="ECO:0000313" key="1">
    <source>
        <dbReference type="EMBL" id="JAS83746.1"/>
    </source>
</evidence>
<dbReference type="EMBL" id="GECU01023960">
    <property type="protein sequence ID" value="JAS83746.1"/>
    <property type="molecule type" value="Transcribed_RNA"/>
</dbReference>